<name>A0ACA9KD04_9GLOM</name>
<sequence length="712" mass="80369">MSISPFLSSTHTMDPVKVNYGECRASALQTMIWANTHCQSLIDSKTIHAPTSILTSTETLITNTASRKSPMKSKQKRSKSVVNEISSPKSNKVLSLEEWKAQDKGSNESKSRQKKRPNSPSNDAIESLDGEGDIGAVFENNNSQGFISQYESPDISKLKERFNFASFDCGAIVLKANKEAKGATAILSESKDTYVLNKCSATKFVELELCEDILIEYVALANFEFFSSTFKDFRISISNWYPPKEGWKLLGQYTAKNLREIQVFSIKNPIMFARYLRIDFDSHYGHQHYCPVSLFRVHGSNEYDKFKRELEEIESPQVNQQVDEVGQANETDDVSNQSHTAADVHEDHSPTTVTKSDVPSIKEYPMDVSVDTDCNDPSSVNVIAYQPNGKSHTGFCPNKETRRKIEHEFCPAKSLSRRETTLPITLYPVESLLSPGICLKDECSVYPTKFDIYFETKPSGITNGKQRKHDKHGKSSSTTRNSPVSPTPSTKNPTISSQTHDQASFTRPISNGGTQESIFKTIMKRLSLLESNANLSKRHIEEQNKILKDIASMIEKTQIQQITIANQFNESAELMKNNYEGKLNSAILSIDRNLISFDRELKDLYARTQLLVNQIILAKKLGSALALLLLIYVGVKFNWSNVRNILMALQSMMNERATISKFTEQNGKSEYPDHIQDNSISRSIEQIRLSPYRSKHNLKSSRNMLVRPIRRS</sequence>
<accession>A0ACA9KD04</accession>
<reference evidence="1" key="1">
    <citation type="submission" date="2021-06" db="EMBL/GenBank/DDBJ databases">
        <authorList>
            <person name="Kallberg Y."/>
            <person name="Tangrot J."/>
            <person name="Rosling A."/>
        </authorList>
    </citation>
    <scope>NUCLEOTIDE SEQUENCE</scope>
    <source>
        <strain evidence="1">CL356</strain>
    </source>
</reference>
<dbReference type="Proteomes" id="UP000789525">
    <property type="component" value="Unassembled WGS sequence"/>
</dbReference>
<dbReference type="EMBL" id="CAJVPT010001600">
    <property type="protein sequence ID" value="CAG8465848.1"/>
    <property type="molecule type" value="Genomic_DNA"/>
</dbReference>
<protein>
    <submittedName>
        <fullName evidence="1">14974_t:CDS:1</fullName>
    </submittedName>
</protein>
<organism evidence="1 2">
    <name type="scientific">Acaulospora colombiana</name>
    <dbReference type="NCBI Taxonomy" id="27376"/>
    <lineage>
        <taxon>Eukaryota</taxon>
        <taxon>Fungi</taxon>
        <taxon>Fungi incertae sedis</taxon>
        <taxon>Mucoromycota</taxon>
        <taxon>Glomeromycotina</taxon>
        <taxon>Glomeromycetes</taxon>
        <taxon>Diversisporales</taxon>
        <taxon>Acaulosporaceae</taxon>
        <taxon>Acaulospora</taxon>
    </lineage>
</organism>
<evidence type="ECO:0000313" key="1">
    <source>
        <dbReference type="EMBL" id="CAG8465848.1"/>
    </source>
</evidence>
<proteinExistence type="predicted"/>
<keyword evidence="2" id="KW-1185">Reference proteome</keyword>
<comment type="caution">
    <text evidence="1">The sequence shown here is derived from an EMBL/GenBank/DDBJ whole genome shotgun (WGS) entry which is preliminary data.</text>
</comment>
<evidence type="ECO:0000313" key="2">
    <source>
        <dbReference type="Proteomes" id="UP000789525"/>
    </source>
</evidence>
<gene>
    <name evidence="1" type="ORF">ACOLOM_LOCUS1372</name>
</gene>